<dbReference type="Pfam" id="PF08030">
    <property type="entry name" value="NAD_binding_6"/>
    <property type="match status" value="1"/>
</dbReference>
<evidence type="ECO:0000256" key="8">
    <source>
        <dbReference type="SAM" id="Phobius"/>
    </source>
</evidence>
<dbReference type="CDD" id="cd06186">
    <property type="entry name" value="NOX_Duox_like_FAD_NADP"/>
    <property type="match status" value="1"/>
</dbReference>
<dbReference type="SFLD" id="SFLDG01168">
    <property type="entry name" value="Ferric_reductase_subgroup_(FRE"/>
    <property type="match status" value="1"/>
</dbReference>
<evidence type="ECO:0000313" key="10">
    <source>
        <dbReference type="EMBL" id="KAE9334058.1"/>
    </source>
</evidence>
<keyword evidence="6" id="KW-0175">Coiled coil</keyword>
<keyword evidence="3 8" id="KW-1133">Transmembrane helix</keyword>
<feature type="region of interest" description="Disordered" evidence="7">
    <location>
        <begin position="332"/>
        <end position="358"/>
    </location>
</feature>
<dbReference type="AlphaFoldDB" id="A0A6A4FEJ4"/>
<dbReference type="PANTHER" id="PTHR11972:SF55">
    <property type="entry name" value="FERRIC REDUCTASE"/>
    <property type="match status" value="1"/>
</dbReference>
<dbReference type="FunFam" id="2.40.30.10:FF:000125">
    <property type="entry name" value="Ferric reduction oxidase 7"/>
    <property type="match status" value="1"/>
</dbReference>
<evidence type="ECO:0000256" key="7">
    <source>
        <dbReference type="SAM" id="MobiDB-lite"/>
    </source>
</evidence>
<gene>
    <name evidence="10" type="ORF">PR003_g13704</name>
</gene>
<dbReference type="Pfam" id="PF01794">
    <property type="entry name" value="Ferric_reduct"/>
    <property type="match status" value="1"/>
</dbReference>
<dbReference type="InterPro" id="IPR013130">
    <property type="entry name" value="Fe3_Rdtase_TM_dom"/>
</dbReference>
<feature type="transmembrane region" description="Helical" evidence="8">
    <location>
        <begin position="535"/>
        <end position="554"/>
    </location>
</feature>
<reference evidence="10 11" key="1">
    <citation type="submission" date="2018-08" db="EMBL/GenBank/DDBJ databases">
        <title>Genomic investigation of the strawberry pathogen Phytophthora fragariae indicates pathogenicity is determined by transcriptional variation in three key races.</title>
        <authorList>
            <person name="Adams T.M."/>
            <person name="Armitage A.D."/>
            <person name="Sobczyk M.K."/>
            <person name="Bates H.J."/>
            <person name="Dunwell J.M."/>
            <person name="Nellist C.F."/>
            <person name="Harrison R.J."/>
        </authorList>
    </citation>
    <scope>NUCLEOTIDE SEQUENCE [LARGE SCALE GENOMIC DNA]</scope>
    <source>
        <strain evidence="10 11">SCRP333</strain>
    </source>
</reference>
<evidence type="ECO:0000256" key="6">
    <source>
        <dbReference type="SAM" id="Coils"/>
    </source>
</evidence>
<feature type="compositionally biased region" description="Low complexity" evidence="7">
    <location>
        <begin position="413"/>
        <end position="423"/>
    </location>
</feature>
<evidence type="ECO:0000256" key="5">
    <source>
        <dbReference type="ARBA" id="ARBA00023136"/>
    </source>
</evidence>
<comment type="subcellular location">
    <subcellularLocation>
        <location evidence="1">Membrane</location>
        <topology evidence="1">Multi-pass membrane protein</topology>
    </subcellularLocation>
</comment>
<dbReference type="InterPro" id="IPR039261">
    <property type="entry name" value="FNR_nucleotide-bd"/>
</dbReference>
<feature type="coiled-coil region" evidence="6">
    <location>
        <begin position="133"/>
        <end position="170"/>
    </location>
</feature>
<feature type="region of interest" description="Disordered" evidence="7">
    <location>
        <begin position="377"/>
        <end position="423"/>
    </location>
</feature>
<keyword evidence="11" id="KW-1185">Reference proteome</keyword>
<sequence>MIASGDVEFEGVTTFAKDSSTNYRYTVALKDNKLNFSLEDCSSKKQWFKGGMDKADYVTTDNAISGASPADYLKCFHNALSCALEGSNDSQRKLSMLSGDVVKVEFVLKLRVHSLTWDAMFNFQLDPVSLERIDILESKLRDQQAELKKIAVLETTVKEQQEELKKMQSIHTTANSVVELESTGTYIGSATLRWTTPESKCDAFNAFVNVCGGGGVLAMRRSGIYIVWPTVKRVPLDNSDDDTEDDDEDLCVRLLKNGECIEVGYLVEEINFVSLIAIGRFQEGDKLAVTTDFAMEGTSTLYIVSASLILLDRVIVPDSAPYISVRSQEVHMSNGVPHHQDDEPTEQRNATVPVMDSSSSPLANYVPVLETQTLETQPSLPILSSSDGRSSSTDVHGENERIPPLPDTNYELQSPTPRSQPSSTKFLALPAPIGNLLRSWVVLRWRLSRSIFAVPLPLLTSNFDVKLGDFILTLPLSLAVIVTTALGAKDRDVAGTGSPPTIAMLLVFAFAVRNNSVLLTLTGISFERALLYHKIAAVVTLILTALHGLAYILARDNDEEEDQSSRAFTGIVAFGAMLVLFLFSLGPIRRKFFECFVRVHWILFIVVIAFAVIHGAGLALVGVMPWLIDVLFRLAYRPRIYAKGSLLNGKKAADNTTPSSLPVVTGKRLGVIAREQLSISALPGDIVQIKFPRVRKDTGEEFKYEAGQYAFLCVPAISSLQWHPFTISSSPHEPMVTFHIKALGDWTKKLQATVSAVETGGSSRGGASAPPFDVLVDGPYGSVSIDIESASTYSHFALFSGGIGVTPMRSIVNWLHHEVNTEGRSGVERVQFVWSVRDRDTIEAMIGDKELKPGLDSYFPHDLMAAQVNQGGVFSSEIYLTRGERDLEGSWVDQQLEICLRFNCRPDIMTTLRSLGEQAKQSGKHRVAVLVCGPSPMVRQVLAVSMALGKDTKVQFDVHSELFEF</sequence>
<accession>A0A6A4FEJ4</accession>
<keyword evidence="4" id="KW-0560">Oxidoreductase</keyword>
<evidence type="ECO:0000259" key="9">
    <source>
        <dbReference type="PROSITE" id="PS51384"/>
    </source>
</evidence>
<keyword evidence="5 8" id="KW-0472">Membrane</keyword>
<feature type="transmembrane region" description="Helical" evidence="8">
    <location>
        <begin position="600"/>
        <end position="628"/>
    </location>
</feature>
<feature type="domain" description="FAD-binding FR-type" evidence="9">
    <location>
        <begin position="664"/>
        <end position="786"/>
    </location>
</feature>
<evidence type="ECO:0000256" key="1">
    <source>
        <dbReference type="ARBA" id="ARBA00004141"/>
    </source>
</evidence>
<dbReference type="SUPFAM" id="SSF52343">
    <property type="entry name" value="Ferredoxin reductase-like, C-terminal NADP-linked domain"/>
    <property type="match status" value="1"/>
</dbReference>
<dbReference type="PRINTS" id="PR00466">
    <property type="entry name" value="GP91PHOX"/>
</dbReference>
<dbReference type="Gene3D" id="3.40.50.80">
    <property type="entry name" value="Nucleotide-binding domain of ferredoxin-NADP reductase (FNR) module"/>
    <property type="match status" value="1"/>
</dbReference>
<dbReference type="InterPro" id="IPR000778">
    <property type="entry name" value="Cyt_b245_heavy_chain"/>
</dbReference>
<dbReference type="InterPro" id="IPR017938">
    <property type="entry name" value="Riboflavin_synthase-like_b-brl"/>
</dbReference>
<organism evidence="10 11">
    <name type="scientific">Phytophthora rubi</name>
    <dbReference type="NCBI Taxonomy" id="129364"/>
    <lineage>
        <taxon>Eukaryota</taxon>
        <taxon>Sar</taxon>
        <taxon>Stramenopiles</taxon>
        <taxon>Oomycota</taxon>
        <taxon>Peronosporomycetes</taxon>
        <taxon>Peronosporales</taxon>
        <taxon>Peronosporaceae</taxon>
        <taxon>Phytophthora</taxon>
    </lineage>
</organism>
<dbReference type="SUPFAM" id="SSF63380">
    <property type="entry name" value="Riboflavin synthase domain-like"/>
    <property type="match status" value="1"/>
</dbReference>
<evidence type="ECO:0000256" key="3">
    <source>
        <dbReference type="ARBA" id="ARBA00022989"/>
    </source>
</evidence>
<protein>
    <recommendedName>
        <fullName evidence="9">FAD-binding FR-type domain-containing protein</fullName>
    </recommendedName>
</protein>
<dbReference type="Proteomes" id="UP000434957">
    <property type="component" value="Unassembled WGS sequence"/>
</dbReference>
<dbReference type="Pfam" id="PF08022">
    <property type="entry name" value="FAD_binding_8"/>
    <property type="match status" value="1"/>
</dbReference>
<evidence type="ECO:0000256" key="4">
    <source>
        <dbReference type="ARBA" id="ARBA00023002"/>
    </source>
</evidence>
<evidence type="ECO:0000313" key="11">
    <source>
        <dbReference type="Proteomes" id="UP000434957"/>
    </source>
</evidence>
<dbReference type="Gene3D" id="2.40.30.10">
    <property type="entry name" value="Translation factors"/>
    <property type="match status" value="1"/>
</dbReference>
<dbReference type="InterPro" id="IPR013121">
    <property type="entry name" value="Fe_red_NAD-bd_6"/>
</dbReference>
<proteinExistence type="predicted"/>
<name>A0A6A4FEJ4_9STRA</name>
<comment type="caution">
    <text evidence="10">The sequence shown here is derived from an EMBL/GenBank/DDBJ whole genome shotgun (WGS) entry which is preliminary data.</text>
</comment>
<dbReference type="InterPro" id="IPR017927">
    <property type="entry name" value="FAD-bd_FR_type"/>
</dbReference>
<dbReference type="PROSITE" id="PS51384">
    <property type="entry name" value="FAD_FR"/>
    <property type="match status" value="1"/>
</dbReference>
<keyword evidence="2 8" id="KW-0812">Transmembrane</keyword>
<dbReference type="SFLD" id="SFLDS00052">
    <property type="entry name" value="Ferric_Reductase_Domain"/>
    <property type="match status" value="1"/>
</dbReference>
<dbReference type="InterPro" id="IPR013112">
    <property type="entry name" value="FAD-bd_8"/>
</dbReference>
<dbReference type="GO" id="GO:0016491">
    <property type="term" value="F:oxidoreductase activity"/>
    <property type="evidence" value="ECO:0007669"/>
    <property type="project" value="UniProtKB-KW"/>
</dbReference>
<dbReference type="PANTHER" id="PTHR11972">
    <property type="entry name" value="NADPH OXIDASE"/>
    <property type="match status" value="1"/>
</dbReference>
<dbReference type="GO" id="GO:0005886">
    <property type="term" value="C:plasma membrane"/>
    <property type="evidence" value="ECO:0007669"/>
    <property type="project" value="TreeGrafter"/>
</dbReference>
<feature type="transmembrane region" description="Helical" evidence="8">
    <location>
        <begin position="500"/>
        <end position="523"/>
    </location>
</feature>
<dbReference type="InterPro" id="IPR050369">
    <property type="entry name" value="RBOH/FRE"/>
</dbReference>
<feature type="compositionally biased region" description="Low complexity" evidence="7">
    <location>
        <begin position="379"/>
        <end position="392"/>
    </location>
</feature>
<feature type="transmembrane region" description="Helical" evidence="8">
    <location>
        <begin position="566"/>
        <end position="588"/>
    </location>
</feature>
<dbReference type="EMBL" id="QXFT01000874">
    <property type="protein sequence ID" value="KAE9334058.1"/>
    <property type="molecule type" value="Genomic_DNA"/>
</dbReference>
<evidence type="ECO:0000256" key="2">
    <source>
        <dbReference type="ARBA" id="ARBA00022692"/>
    </source>
</evidence>